<evidence type="ECO:0000313" key="2">
    <source>
        <dbReference type="EMBL" id="OXA54958.1"/>
    </source>
</evidence>
<dbReference type="EMBL" id="LNIX01000005">
    <property type="protein sequence ID" value="OXA54958.1"/>
    <property type="molecule type" value="Genomic_DNA"/>
</dbReference>
<dbReference type="AlphaFoldDB" id="A0A226ECM7"/>
<reference evidence="2 3" key="1">
    <citation type="submission" date="2015-12" db="EMBL/GenBank/DDBJ databases">
        <title>The genome of Folsomia candida.</title>
        <authorList>
            <person name="Faddeeva A."/>
            <person name="Derks M.F."/>
            <person name="Anvar Y."/>
            <person name="Smit S."/>
            <person name="Van Straalen N."/>
            <person name="Roelofs D."/>
        </authorList>
    </citation>
    <scope>NUCLEOTIDE SEQUENCE [LARGE SCALE GENOMIC DNA]</scope>
    <source>
        <strain evidence="2 3">VU population</strain>
        <tissue evidence="2">Whole body</tissue>
    </source>
</reference>
<accession>A0A226ECM7</accession>
<organism evidence="2 3">
    <name type="scientific">Folsomia candida</name>
    <name type="common">Springtail</name>
    <dbReference type="NCBI Taxonomy" id="158441"/>
    <lineage>
        <taxon>Eukaryota</taxon>
        <taxon>Metazoa</taxon>
        <taxon>Ecdysozoa</taxon>
        <taxon>Arthropoda</taxon>
        <taxon>Hexapoda</taxon>
        <taxon>Collembola</taxon>
        <taxon>Entomobryomorpha</taxon>
        <taxon>Isotomoidea</taxon>
        <taxon>Isotomidae</taxon>
        <taxon>Proisotominae</taxon>
        <taxon>Folsomia</taxon>
    </lineage>
</organism>
<proteinExistence type="predicted"/>
<dbReference type="Gene3D" id="3.40.50.1820">
    <property type="entry name" value="alpha/beta hydrolase"/>
    <property type="match status" value="1"/>
</dbReference>
<dbReference type="InterPro" id="IPR029058">
    <property type="entry name" value="AB_hydrolase_fold"/>
</dbReference>
<keyword evidence="1" id="KW-0812">Transmembrane</keyword>
<keyword evidence="1" id="KW-0472">Membrane</keyword>
<protein>
    <submittedName>
        <fullName evidence="2">Uncharacterized protein</fullName>
    </submittedName>
</protein>
<feature type="transmembrane region" description="Helical" evidence="1">
    <location>
        <begin position="529"/>
        <end position="550"/>
    </location>
</feature>
<sequence length="908" mass="103368">MKTNSDSHFVVLVNGIRFTDVTSTCYRYLLERLVSSHVFFVGLRAIHELRTPHFLPHHVFEFVLMHHQCIHCIYPYHLATIYNFLSNITSFDATSLWAHRLDRNAVAVNEKVLNYKSWESIILAAKNLQFFTLIDPIHILHKDATFGFSNYSSGRTSFSDIMINSLVRKYFVEEKKFMGLTVSSDKHIFITCSSSGRTQLRLNFYLTPFDTWVWGGIFTIIFIIFPIMTKQMGRRENSYVSGILPFLSTLFEVSPSVRGLSKLPGIRWILTMWMIISLIFSSEYKGFLTNEVITPIDNNPPETWGQLLMESSLEIYSVSDGRLLYPTRNLVLPKARSPYEQAICDEISYSVMNETIRCGLRLWENDRCSYDYGEEGNKGCVKRDTSFIKKFGMYTIAASRNRIIDVDDLNPSASMYNYADVYRVLEMCNGSAIADTEENYFLYLEKLLPARSRKKLYKFVRSKDTLAPMNTLLQFHAETNPIATMRLMGTLESGIYNFLRKLFVFSRALPGLRIEGAVEFTALKLRSNIITVFVIYGGGIISAGVCGLNVNKKLVTLSGFSSGGTFAQQLYISHSSMFSGIGVFSHTFYRCGPGNGVLADYDATCTKTVDQRNPRPKVEYHPSNAVVDIHAYFYRGLIDNPYVHIARKPLYVFAGTKNYLFTTDMSLRILHVFKPFIKDKKAIRVRVEAANLTLPTNRKDLPGCSEPTNTIQISNCGFSGALDALTFILGHDLIRPPTADVKLNKLLEFDQTDFYGEDDDKRNDMDSVGYFYIPRVCYGNKVECLLHIYFHGCMTGREFVGPYHILNSGFLQVAEMNGIIMIFPQAVSSKENMIGCWDTFGVTGELYATREGAQVSVVKNMLDKILSKEFPNFGPPPRRRQQQSNAPSLSNIFKRFTTIPKFNVIIKK</sequence>
<evidence type="ECO:0000256" key="1">
    <source>
        <dbReference type="SAM" id="Phobius"/>
    </source>
</evidence>
<keyword evidence="1" id="KW-1133">Transmembrane helix</keyword>
<keyword evidence="3" id="KW-1185">Reference proteome</keyword>
<dbReference type="Proteomes" id="UP000198287">
    <property type="component" value="Unassembled WGS sequence"/>
</dbReference>
<evidence type="ECO:0000313" key="3">
    <source>
        <dbReference type="Proteomes" id="UP000198287"/>
    </source>
</evidence>
<dbReference type="SUPFAM" id="SSF53474">
    <property type="entry name" value="alpha/beta-Hydrolases"/>
    <property type="match status" value="1"/>
</dbReference>
<gene>
    <name evidence="2" type="ORF">Fcan01_10686</name>
</gene>
<comment type="caution">
    <text evidence="2">The sequence shown here is derived from an EMBL/GenBank/DDBJ whole genome shotgun (WGS) entry which is preliminary data.</text>
</comment>
<feature type="transmembrane region" description="Helical" evidence="1">
    <location>
        <begin position="211"/>
        <end position="227"/>
    </location>
</feature>
<dbReference type="OrthoDB" id="10264969at2759"/>
<name>A0A226ECM7_FOLCA</name>